<keyword evidence="4" id="KW-1185">Reference proteome</keyword>
<feature type="transmembrane region" description="Helical" evidence="1">
    <location>
        <begin position="55"/>
        <end position="73"/>
    </location>
</feature>
<feature type="domain" description="Signal transduction histidine kinase internal region" evidence="2">
    <location>
        <begin position="177"/>
        <end position="254"/>
    </location>
</feature>
<evidence type="ECO:0000256" key="1">
    <source>
        <dbReference type="SAM" id="Phobius"/>
    </source>
</evidence>
<dbReference type="InterPro" id="IPR010559">
    <property type="entry name" value="Sig_transdc_His_kin_internal"/>
</dbReference>
<keyword evidence="1" id="KW-0812">Transmembrane</keyword>
<dbReference type="InterPro" id="IPR050640">
    <property type="entry name" value="Bact_2-comp_sensor_kinase"/>
</dbReference>
<evidence type="ECO:0000313" key="4">
    <source>
        <dbReference type="Proteomes" id="UP001302222"/>
    </source>
</evidence>
<keyword evidence="3" id="KW-0418">Kinase</keyword>
<feature type="transmembrane region" description="Helical" evidence="1">
    <location>
        <begin position="16"/>
        <end position="33"/>
    </location>
</feature>
<feature type="transmembrane region" description="Helical" evidence="1">
    <location>
        <begin position="133"/>
        <end position="157"/>
    </location>
</feature>
<keyword evidence="3" id="KW-0808">Transferase</keyword>
<accession>A0ABU5SK88</accession>
<dbReference type="EMBL" id="JAYGIM010000010">
    <property type="protein sequence ID" value="MEA5427714.1"/>
    <property type="molecule type" value="Genomic_DNA"/>
</dbReference>
<feature type="transmembrane region" description="Helical" evidence="1">
    <location>
        <begin position="94"/>
        <end position="113"/>
    </location>
</feature>
<evidence type="ECO:0000313" key="3">
    <source>
        <dbReference type="EMBL" id="MEA5427714.1"/>
    </source>
</evidence>
<gene>
    <name evidence="3" type="ORF">VB798_14080</name>
</gene>
<dbReference type="RefSeq" id="WP_323259371.1">
    <property type="nucleotide sequence ID" value="NZ_JAYGIM010000010.1"/>
</dbReference>
<keyword evidence="1" id="KW-1133">Transmembrane helix</keyword>
<dbReference type="PANTHER" id="PTHR34220:SF7">
    <property type="entry name" value="SENSOR HISTIDINE KINASE YPDA"/>
    <property type="match status" value="1"/>
</dbReference>
<dbReference type="Proteomes" id="UP001302222">
    <property type="component" value="Unassembled WGS sequence"/>
</dbReference>
<organism evidence="3 4">
    <name type="scientific">Arcicella lustrica</name>
    <dbReference type="NCBI Taxonomy" id="2984196"/>
    <lineage>
        <taxon>Bacteria</taxon>
        <taxon>Pseudomonadati</taxon>
        <taxon>Bacteroidota</taxon>
        <taxon>Cytophagia</taxon>
        <taxon>Cytophagales</taxon>
        <taxon>Flectobacillaceae</taxon>
        <taxon>Arcicella</taxon>
    </lineage>
</organism>
<evidence type="ECO:0000259" key="2">
    <source>
        <dbReference type="Pfam" id="PF06580"/>
    </source>
</evidence>
<reference evidence="3 4" key="1">
    <citation type="submission" date="2023-12" db="EMBL/GenBank/DDBJ databases">
        <title>Novel species of the genus Arcicella isolated from rivers.</title>
        <authorList>
            <person name="Lu H."/>
        </authorList>
    </citation>
    <scope>NUCLEOTIDE SEQUENCE [LARGE SCALE GENOMIC DNA]</scope>
    <source>
        <strain evidence="3 4">DC25W</strain>
    </source>
</reference>
<dbReference type="GO" id="GO:0016301">
    <property type="term" value="F:kinase activity"/>
    <property type="evidence" value="ECO:0007669"/>
    <property type="project" value="UniProtKB-KW"/>
</dbReference>
<name>A0ABU5SK88_9BACT</name>
<comment type="caution">
    <text evidence="3">The sequence shown here is derived from an EMBL/GenBank/DDBJ whole genome shotgun (WGS) entry which is preliminary data.</text>
</comment>
<sequence>MSEKKDTFLSNKGKRIIIVVFAFILLNLVSYIIDPYSSYWVYYFNRSVLTIAEDLALSFIFCLLISETSIYISNKLNVLISWTEKPLKRLSIETGLNLVIIFVSLVMLDQLYQLLDNPETCIEIHTADQVRGFLQWIVVSTIIAFMIIGINTCNYLIVSWKNAAMKAAALDQLAVEAELQSLKLQIDPHFVFNNLSVLSELILVNQQLGYEYAENFSKIYRYMLVNSKKDIILLEDELKFLHSYMFLIKNRIGEGVIFEVSIDKENKQLYLPPLTLQLLVENALKHNKTNKKNPLKISIYNTDEQTLIVENMLLPIENQLESSGIGIQNIIRRYDLLWQKQPEIIQNETTFKVKIPLIKQ</sequence>
<keyword evidence="1" id="KW-0472">Membrane</keyword>
<dbReference type="PANTHER" id="PTHR34220">
    <property type="entry name" value="SENSOR HISTIDINE KINASE YPDA"/>
    <property type="match status" value="1"/>
</dbReference>
<proteinExistence type="predicted"/>
<dbReference type="Pfam" id="PF06580">
    <property type="entry name" value="His_kinase"/>
    <property type="match status" value="1"/>
</dbReference>
<protein>
    <submittedName>
        <fullName evidence="3">Histidine kinase</fullName>
    </submittedName>
</protein>